<comment type="similarity">
    <text evidence="2">In the N-terminal section; belongs to the transposase 2 family.</text>
</comment>
<organism evidence="8 9">
    <name type="scientific">Roseburia intestinalis</name>
    <dbReference type="NCBI Taxonomy" id="166486"/>
    <lineage>
        <taxon>Bacteria</taxon>
        <taxon>Bacillati</taxon>
        <taxon>Bacillota</taxon>
        <taxon>Clostridia</taxon>
        <taxon>Lachnospirales</taxon>
        <taxon>Lachnospiraceae</taxon>
        <taxon>Roseburia</taxon>
    </lineage>
</organism>
<gene>
    <name evidence="8" type="ORF">DW927_12175</name>
</gene>
<dbReference type="Proteomes" id="UP000284465">
    <property type="component" value="Unassembled WGS sequence"/>
</dbReference>
<evidence type="ECO:0000313" key="9">
    <source>
        <dbReference type="Proteomes" id="UP000284465"/>
    </source>
</evidence>
<dbReference type="NCBIfam" id="NF040570">
    <property type="entry name" value="guided_TnpB"/>
    <property type="match status" value="1"/>
</dbReference>
<evidence type="ECO:0000256" key="2">
    <source>
        <dbReference type="ARBA" id="ARBA00011044"/>
    </source>
</evidence>
<dbReference type="Pfam" id="PF07282">
    <property type="entry name" value="Cas12f1-like_TNB"/>
    <property type="match status" value="1"/>
</dbReference>
<dbReference type="AlphaFoldDB" id="A0A3R6GPH7"/>
<reference evidence="8 9" key="1">
    <citation type="submission" date="2018-08" db="EMBL/GenBank/DDBJ databases">
        <title>A genome reference for cultivated species of the human gut microbiota.</title>
        <authorList>
            <person name="Zou Y."/>
            <person name="Xue W."/>
            <person name="Luo G."/>
        </authorList>
    </citation>
    <scope>NUCLEOTIDE SEQUENCE [LARGE SCALE GENOMIC DNA]</scope>
    <source>
        <strain evidence="8 9">AM43-11</strain>
    </source>
</reference>
<dbReference type="GO" id="GO:0032196">
    <property type="term" value="P:transposition"/>
    <property type="evidence" value="ECO:0007669"/>
    <property type="project" value="UniProtKB-KW"/>
</dbReference>
<dbReference type="InterPro" id="IPR051399">
    <property type="entry name" value="RNA-guided_DNA_endo/Transpos"/>
</dbReference>
<evidence type="ECO:0000256" key="5">
    <source>
        <dbReference type="ARBA" id="ARBA00023172"/>
    </source>
</evidence>
<sequence>MQLSETVKVYPTEYQKTLITQTMTEYIDTVNSLVSEAVSGHSIAKTTTADVSADLPSALLNQCIRDAKSIVKKHYKYCRKAVLKNRSLAKRGSAIRTKAPNLPILKKHCCYINNQNYKVKNNCIEFPVMIDGKSKRISVFVKLTDRQKALFSDAKFGTMRIVIKNHTLVAQIVYEVAEPELKLDGNVMGIDLGIKCPAVSYCSEGSVKFYGNGRKNKYMRRHYAYLRKKLQTSKKINAVKRINDKEQRIMRDIDHKISHDIVETAVAHNVKVIKLEHLQNIRSTTRKSRKNNHSLHTWSFYRLAQFIEYKAKLAGISVEYVDSAYTSQRCPICGSVHHADDRNYTCECGFHIHRDLLGAMNICNSTEFVGNRQTA</sequence>
<evidence type="ECO:0000256" key="3">
    <source>
        <dbReference type="ARBA" id="ARBA00022578"/>
    </source>
</evidence>
<feature type="domain" description="Probable transposase IS891/IS1136/IS1341" evidence="6">
    <location>
        <begin position="171"/>
        <end position="281"/>
    </location>
</feature>
<evidence type="ECO:0000259" key="6">
    <source>
        <dbReference type="Pfam" id="PF01385"/>
    </source>
</evidence>
<evidence type="ECO:0000259" key="7">
    <source>
        <dbReference type="Pfam" id="PF07282"/>
    </source>
</evidence>
<keyword evidence="5" id="KW-0233">DNA recombination</keyword>
<name>A0A3R6GPH7_9FIRM</name>
<feature type="domain" description="Cas12f1-like TNB" evidence="7">
    <location>
        <begin position="300"/>
        <end position="362"/>
    </location>
</feature>
<dbReference type="InterPro" id="IPR001959">
    <property type="entry name" value="Transposase"/>
</dbReference>
<dbReference type="EMBL" id="QSFP01000013">
    <property type="protein sequence ID" value="RHA66287.1"/>
    <property type="molecule type" value="Genomic_DNA"/>
</dbReference>
<keyword evidence="4" id="KW-0238">DNA-binding</keyword>
<accession>A0A3R6GPH7</accession>
<dbReference type="GO" id="GO:0006310">
    <property type="term" value="P:DNA recombination"/>
    <property type="evidence" value="ECO:0007669"/>
    <property type="project" value="UniProtKB-KW"/>
</dbReference>
<comment type="caution">
    <text evidence="8">The sequence shown here is derived from an EMBL/GenBank/DDBJ whole genome shotgun (WGS) entry which is preliminary data.</text>
</comment>
<comment type="similarity">
    <text evidence="1">In the C-terminal section; belongs to the transposase 35 family.</text>
</comment>
<evidence type="ECO:0000256" key="1">
    <source>
        <dbReference type="ARBA" id="ARBA00008761"/>
    </source>
</evidence>
<dbReference type="InterPro" id="IPR010095">
    <property type="entry name" value="Cas12f1-like_TNB"/>
</dbReference>
<evidence type="ECO:0000313" key="8">
    <source>
        <dbReference type="EMBL" id="RHA66287.1"/>
    </source>
</evidence>
<dbReference type="NCBIfam" id="TIGR01766">
    <property type="entry name" value="IS200/IS605 family accessory protein TnpB-like domain"/>
    <property type="match status" value="1"/>
</dbReference>
<protein>
    <submittedName>
        <fullName evidence="8">Transposase</fullName>
    </submittedName>
</protein>
<dbReference type="PANTHER" id="PTHR30405:SF11">
    <property type="entry name" value="RNA-GUIDED DNA ENDONUCLEASE RV2885C-RELATED"/>
    <property type="match status" value="1"/>
</dbReference>
<evidence type="ECO:0000256" key="4">
    <source>
        <dbReference type="ARBA" id="ARBA00023125"/>
    </source>
</evidence>
<proteinExistence type="inferred from homology"/>
<dbReference type="Pfam" id="PF01385">
    <property type="entry name" value="OrfB_IS605"/>
    <property type="match status" value="1"/>
</dbReference>
<dbReference type="RefSeq" id="WP_118591805.1">
    <property type="nucleotide sequence ID" value="NZ_QSFP01000013.1"/>
</dbReference>
<keyword evidence="3" id="KW-0815">Transposition</keyword>
<dbReference type="GO" id="GO:0003677">
    <property type="term" value="F:DNA binding"/>
    <property type="evidence" value="ECO:0007669"/>
    <property type="project" value="UniProtKB-KW"/>
</dbReference>
<dbReference type="PANTHER" id="PTHR30405">
    <property type="entry name" value="TRANSPOSASE"/>
    <property type="match status" value="1"/>
</dbReference>